<dbReference type="SUPFAM" id="SSF53098">
    <property type="entry name" value="Ribonuclease H-like"/>
    <property type="match status" value="1"/>
</dbReference>
<dbReference type="GO" id="GO:0015074">
    <property type="term" value="P:DNA integration"/>
    <property type="evidence" value="ECO:0007669"/>
    <property type="project" value="InterPro"/>
</dbReference>
<dbReference type="GO" id="GO:0003723">
    <property type="term" value="F:RNA binding"/>
    <property type="evidence" value="ECO:0007669"/>
    <property type="project" value="UniProtKB-KW"/>
</dbReference>
<protein>
    <recommendedName>
        <fullName evidence="2">Integrase catalytic domain-containing protein</fullName>
    </recommendedName>
</protein>
<organism evidence="3 4">
    <name type="scientific">Uncinula necator</name>
    <name type="common">Grape powdery mildew</name>
    <dbReference type="NCBI Taxonomy" id="52586"/>
    <lineage>
        <taxon>Eukaryota</taxon>
        <taxon>Fungi</taxon>
        <taxon>Dikarya</taxon>
        <taxon>Ascomycota</taxon>
        <taxon>Pezizomycotina</taxon>
        <taxon>Leotiomycetes</taxon>
        <taxon>Erysiphales</taxon>
        <taxon>Erysiphaceae</taxon>
        <taxon>Erysiphe</taxon>
    </lineage>
</organism>
<dbReference type="InterPro" id="IPR012337">
    <property type="entry name" value="RNaseH-like_sf"/>
</dbReference>
<dbReference type="GO" id="GO:0005634">
    <property type="term" value="C:nucleus"/>
    <property type="evidence" value="ECO:0007669"/>
    <property type="project" value="UniProtKB-ARBA"/>
</dbReference>
<keyword evidence="4" id="KW-1185">Reference proteome</keyword>
<gene>
    <name evidence="3" type="ORF">EV44_g3573</name>
</gene>
<dbReference type="EMBL" id="JNVN01003584">
    <property type="protein sequence ID" value="KHJ30810.1"/>
    <property type="molecule type" value="Genomic_DNA"/>
</dbReference>
<proteinExistence type="predicted"/>
<dbReference type="AlphaFoldDB" id="A0A0B1P0M3"/>
<keyword evidence="1" id="KW-0694">RNA-binding</keyword>
<dbReference type="STRING" id="52586.A0A0B1P0M3"/>
<feature type="domain" description="Integrase catalytic" evidence="2">
    <location>
        <begin position="245"/>
        <end position="343"/>
    </location>
</feature>
<accession>A0A0B1P0M3</accession>
<reference evidence="3 4" key="1">
    <citation type="journal article" date="2014" name="BMC Genomics">
        <title>Adaptive genomic structural variation in the grape powdery mildew pathogen, Erysiphe necator.</title>
        <authorList>
            <person name="Jones L."/>
            <person name="Riaz S."/>
            <person name="Morales-Cruz A."/>
            <person name="Amrine K.C."/>
            <person name="McGuire B."/>
            <person name="Gubler W.D."/>
            <person name="Walker M.A."/>
            <person name="Cantu D."/>
        </authorList>
    </citation>
    <scope>NUCLEOTIDE SEQUENCE [LARGE SCALE GENOMIC DNA]</scope>
    <source>
        <strain evidence="4">c</strain>
    </source>
</reference>
<dbReference type="InterPro" id="IPR036397">
    <property type="entry name" value="RNaseH_sf"/>
</dbReference>
<dbReference type="Proteomes" id="UP000030854">
    <property type="component" value="Unassembled WGS sequence"/>
</dbReference>
<dbReference type="HOGENOM" id="CLU_055871_1_0_1"/>
<dbReference type="OMA" id="RAVWINT"/>
<comment type="caution">
    <text evidence="3">The sequence shown here is derived from an EMBL/GenBank/DDBJ whole genome shotgun (WGS) entry which is preliminary data.</text>
</comment>
<dbReference type="InterPro" id="IPR001584">
    <property type="entry name" value="Integrase_cat-core"/>
</dbReference>
<evidence type="ECO:0000256" key="1">
    <source>
        <dbReference type="ARBA" id="ARBA00022884"/>
    </source>
</evidence>
<dbReference type="Gene3D" id="3.30.420.10">
    <property type="entry name" value="Ribonuclease H-like superfamily/Ribonuclease H"/>
    <property type="match status" value="1"/>
</dbReference>
<evidence type="ECO:0000313" key="3">
    <source>
        <dbReference type="EMBL" id="KHJ30810.1"/>
    </source>
</evidence>
<evidence type="ECO:0000259" key="2">
    <source>
        <dbReference type="PROSITE" id="PS50994"/>
    </source>
</evidence>
<evidence type="ECO:0000313" key="4">
    <source>
        <dbReference type="Proteomes" id="UP000030854"/>
    </source>
</evidence>
<sequence length="343" mass="38793">MISNLDLSNSEDVNEIYFTTFGAINGKKILRDLNDKAFLHALTGSTNTLATNNSDMRYGPNVFFGIMIDTGAAKKSTVGQCQYQAFQKISDVHLDTTTAGAAKIQFGIGNTTSIGSIIVNTPFGHVKFHVVNADTPFLLSIADMDKHGVYLNNIKNILVSPTQTFPVTRRFGHPFLLWKTHLPSTTHELGQECFLTYTELRRLHRRFGHPAAHRLQRLLERAGHNDINYGEIKRLTDFCEQCQKHGKSPGRFKFKLRDEINFNFTILVDIMFIDNSPILHIIDEATRYQAAQWLSNMTSEHVWDTLCYAWINTYLGPPDYIITDAGKNFLGKNFLKLIGLSES</sequence>
<name>A0A0B1P0M3_UNCNE</name>
<dbReference type="PROSITE" id="PS50994">
    <property type="entry name" value="INTEGRASE"/>
    <property type="match status" value="1"/>
</dbReference>